<dbReference type="Proteomes" id="UP000316079">
    <property type="component" value="Unassembled WGS sequence"/>
</dbReference>
<evidence type="ECO:0000313" key="3">
    <source>
        <dbReference type="Proteomes" id="UP000316079"/>
    </source>
</evidence>
<name>A0A553Q8H7_9TELE</name>
<comment type="caution">
    <text evidence="2">The sequence shown here is derived from an EMBL/GenBank/DDBJ whole genome shotgun (WGS) entry which is preliminary data.</text>
</comment>
<dbReference type="AlphaFoldDB" id="A0A553Q8H7"/>
<feature type="region of interest" description="Disordered" evidence="1">
    <location>
        <begin position="80"/>
        <end position="121"/>
    </location>
</feature>
<accession>A0A553Q8H7</accession>
<protein>
    <submittedName>
        <fullName evidence="2">Uncharacterized protein</fullName>
    </submittedName>
</protein>
<feature type="compositionally biased region" description="Polar residues" evidence="1">
    <location>
        <begin position="80"/>
        <end position="92"/>
    </location>
</feature>
<evidence type="ECO:0000256" key="1">
    <source>
        <dbReference type="SAM" id="MobiDB-lite"/>
    </source>
</evidence>
<gene>
    <name evidence="2" type="ORF">DNTS_030898</name>
</gene>
<dbReference type="OrthoDB" id="9049620at2759"/>
<proteinExistence type="predicted"/>
<organism evidence="2 3">
    <name type="scientific">Danionella cerebrum</name>
    <dbReference type="NCBI Taxonomy" id="2873325"/>
    <lineage>
        <taxon>Eukaryota</taxon>
        <taxon>Metazoa</taxon>
        <taxon>Chordata</taxon>
        <taxon>Craniata</taxon>
        <taxon>Vertebrata</taxon>
        <taxon>Euteleostomi</taxon>
        <taxon>Actinopterygii</taxon>
        <taxon>Neopterygii</taxon>
        <taxon>Teleostei</taxon>
        <taxon>Ostariophysi</taxon>
        <taxon>Cypriniformes</taxon>
        <taxon>Danionidae</taxon>
        <taxon>Danioninae</taxon>
        <taxon>Danionella</taxon>
    </lineage>
</organism>
<dbReference type="EMBL" id="SRMA01026241">
    <property type="protein sequence ID" value="TRY86229.1"/>
    <property type="molecule type" value="Genomic_DNA"/>
</dbReference>
<reference evidence="2 3" key="1">
    <citation type="journal article" date="2019" name="Sci. Data">
        <title>Hybrid genome assembly and annotation of Danionella translucida.</title>
        <authorList>
            <person name="Kadobianskyi M."/>
            <person name="Schulze L."/>
            <person name="Schuelke M."/>
            <person name="Judkewitz B."/>
        </authorList>
    </citation>
    <scope>NUCLEOTIDE SEQUENCE [LARGE SCALE GENOMIC DNA]</scope>
    <source>
        <strain evidence="2 3">Bolton</strain>
    </source>
</reference>
<sequence length="133" mass="14706">MVPEVSAGCEGIHGMLEKWNSSGRRLDEQTPGSIPYPVFTAGCRICHSLPAAMYEGIAYVPQLMHLDQAKDIYQMSSKQGSVSVETQGSDNHPSLRENRVTAGVIPHNRTRPDWTGTEESRRPSLVAVADLRW</sequence>
<evidence type="ECO:0000313" key="2">
    <source>
        <dbReference type="EMBL" id="TRY86229.1"/>
    </source>
</evidence>
<keyword evidence="3" id="KW-1185">Reference proteome</keyword>